<evidence type="ECO:0000256" key="2">
    <source>
        <dbReference type="SAM" id="Phobius"/>
    </source>
</evidence>
<feature type="compositionally biased region" description="Polar residues" evidence="1">
    <location>
        <begin position="163"/>
        <end position="175"/>
    </location>
</feature>
<name>A0A0A6PB88_9GAMM</name>
<keyword evidence="2" id="KW-0472">Membrane</keyword>
<accession>A0A0A6PB88</accession>
<feature type="transmembrane region" description="Helical" evidence="2">
    <location>
        <begin position="240"/>
        <end position="262"/>
    </location>
</feature>
<sequence>MDQENPKCRIEKFVSQGLCNKIEKWFPCSNMVLLNSESFSSLKEPPSEGKSHDEEVKRWAKKATNYLKEKDSDSVIYTTGKLPSHKKDDDALKTAIKEALKELSGEDEPYFLAVKCREAGKGYIIHILVIANEHILYLFEIKQLDDTLREIFKKTFTEEPSHETSNGEGGTTPNSDESHEKKKNTPLHDEQEQTNPEKSNGKDTQAKLAQNGDGDKDKIDLLSSTKKHLFSAWLFSKKGLCIASLLYLMMTLPWIGYVFLIMDNTIQIALPDKLSDTKVWAYDNEGQPCATQKLSRDDKRYIIKCGILPAQWIAKTIRISGHKIILLSSLKEDNGHYQVTENDLKPLTEWPLVFTNNPKLPFEINTQVEFFESEQDCKNNQKSLDWRTYQSSVEPLTMQAPWAKIRSGDEDLSYCAEGKEQLYMQQDFRLAFSFKSNQFEGKRKIVVIAPSMQLAANGIGRIIQDTLKKWLFDLKKNHTSIPLSILLIDTNEEINTLIRSEDLNELPNEGKNSITAKVNGIKFASDSYRSVYELEQLDLALEGKDFDQVLYLTDGESYSGSSTLSSSLKMALGIPRYWMSHGISLSVLTVGECGFWENEMSEAKCQTLDSQYKKIAQWRFENSLKKLLSKY</sequence>
<feature type="region of interest" description="Disordered" evidence="1">
    <location>
        <begin position="158"/>
        <end position="212"/>
    </location>
</feature>
<keyword evidence="2" id="KW-1133">Transmembrane helix</keyword>
<keyword evidence="2" id="KW-0812">Transmembrane</keyword>
<evidence type="ECO:0000313" key="4">
    <source>
        <dbReference type="Proteomes" id="UP000030428"/>
    </source>
</evidence>
<evidence type="ECO:0000256" key="1">
    <source>
        <dbReference type="SAM" id="MobiDB-lite"/>
    </source>
</evidence>
<dbReference type="EMBL" id="JSZA02000011">
    <property type="protein sequence ID" value="KHD07622.1"/>
    <property type="molecule type" value="Genomic_DNA"/>
</dbReference>
<gene>
    <name evidence="3" type="ORF">PN36_03995</name>
</gene>
<dbReference type="AlphaFoldDB" id="A0A0A6PB88"/>
<protein>
    <submittedName>
        <fullName evidence="3">Uncharacterized protein</fullName>
    </submittedName>
</protein>
<evidence type="ECO:0000313" key="3">
    <source>
        <dbReference type="EMBL" id="KHD07622.1"/>
    </source>
</evidence>
<comment type="caution">
    <text evidence="3">The sequence shown here is derived from an EMBL/GenBank/DDBJ whole genome shotgun (WGS) entry which is preliminary data.</text>
</comment>
<reference evidence="3 4" key="1">
    <citation type="journal article" date="2016" name="Front. Microbiol.">
        <title>Single-Cell (Meta-)Genomics of a Dimorphic Candidatus Thiomargarita nelsonii Reveals Genomic Plasticity.</title>
        <authorList>
            <person name="Flood B.E."/>
            <person name="Fliss P."/>
            <person name="Jones D.S."/>
            <person name="Dick G.J."/>
            <person name="Jain S."/>
            <person name="Kaster A.K."/>
            <person name="Winkel M."/>
            <person name="Mussmann M."/>
            <person name="Bailey J."/>
        </authorList>
    </citation>
    <scope>NUCLEOTIDE SEQUENCE [LARGE SCALE GENOMIC DNA]</scope>
    <source>
        <strain evidence="3">Hydrate Ridge</strain>
    </source>
</reference>
<proteinExistence type="predicted"/>
<organism evidence="3 4">
    <name type="scientific">Candidatus Thiomargarita nelsonii</name>
    <dbReference type="NCBI Taxonomy" id="1003181"/>
    <lineage>
        <taxon>Bacteria</taxon>
        <taxon>Pseudomonadati</taxon>
        <taxon>Pseudomonadota</taxon>
        <taxon>Gammaproteobacteria</taxon>
        <taxon>Thiotrichales</taxon>
        <taxon>Thiotrichaceae</taxon>
        <taxon>Thiomargarita</taxon>
    </lineage>
</organism>
<dbReference type="Proteomes" id="UP000030428">
    <property type="component" value="Unassembled WGS sequence"/>
</dbReference>
<keyword evidence="4" id="KW-1185">Reference proteome</keyword>